<dbReference type="SUPFAM" id="SSF49464">
    <property type="entry name" value="Carboxypeptidase regulatory domain-like"/>
    <property type="match status" value="1"/>
</dbReference>
<proteinExistence type="predicted"/>
<dbReference type="Proteomes" id="UP001172721">
    <property type="component" value="Unassembled WGS sequence"/>
</dbReference>
<dbReference type="EMBL" id="JAUHTR010000011">
    <property type="protein sequence ID" value="MDN4526404.1"/>
    <property type="molecule type" value="Genomic_DNA"/>
</dbReference>
<dbReference type="Gene3D" id="2.60.40.1120">
    <property type="entry name" value="Carboxypeptidase-like, regulatory domain"/>
    <property type="match status" value="1"/>
</dbReference>
<gene>
    <name evidence="1" type="ORF">QYB97_18125</name>
</gene>
<sequence length="516" mass="52802">MRKDNSCICEFLKNVKRGQAITVITNQGDSITFIFIKIKGTCVFGELSNGAIVEFDCNDVEAIFFPPTPTPPPAGCLVSLFVEAEIQCEDFINGEVICNGSPVPFTPVFLASSPGLINFAQNPVFTNANGQFTVNVTVPAPTPETPVTVSAVAVNGTATGVSTTIASCPSSLCVLDIFGPEGGTFDCAGPLNGRLVCDGVPVPGVPITITQNPPGTFIIDPSSTFTDSEGNFESGINLAPGTSGTATITVLADGFASDSITVSGTCTQLCDITATVTPVSACTYTISGFVTCGGVGQEGDVVTFTTFPGMGMSIPPATTDATGFYSSTFTVPPGTSITSVLVTATTQEGGQTLTTEVGAVVSCPAPTECPCKFQLGVGGFGAPATANVINGGVPSTISGTINVSIVQCYIGGPGCNPAVNNFSITFSGGSFVFNLTQGRRIRFSCNDSISVQFEGTAQATGTSTLQGLFDVFLTATISGNTITWTINATNDVGDSFSTTFTSAVTPQTFIGDCSQF</sequence>
<protein>
    <recommendedName>
        <fullName evidence="3">Bacterial Ig domain-containing protein</fullName>
    </recommendedName>
</protein>
<evidence type="ECO:0000313" key="1">
    <source>
        <dbReference type="EMBL" id="MDN4526404.1"/>
    </source>
</evidence>
<name>A0ABT8I052_9BACL</name>
<accession>A0ABT8I052</accession>
<dbReference type="RefSeq" id="WP_301167432.1">
    <property type="nucleotide sequence ID" value="NZ_JAUHTR010000011.1"/>
</dbReference>
<dbReference type="InterPro" id="IPR008969">
    <property type="entry name" value="CarboxyPept-like_regulatory"/>
</dbReference>
<organism evidence="1 2">
    <name type="scientific">Fictibacillus fluitans</name>
    <dbReference type="NCBI Taxonomy" id="3058422"/>
    <lineage>
        <taxon>Bacteria</taxon>
        <taxon>Bacillati</taxon>
        <taxon>Bacillota</taxon>
        <taxon>Bacilli</taxon>
        <taxon>Bacillales</taxon>
        <taxon>Fictibacillaceae</taxon>
        <taxon>Fictibacillus</taxon>
    </lineage>
</organism>
<keyword evidence="2" id="KW-1185">Reference proteome</keyword>
<evidence type="ECO:0008006" key="3">
    <source>
        <dbReference type="Google" id="ProtNLM"/>
    </source>
</evidence>
<comment type="caution">
    <text evidence="1">The sequence shown here is derived from an EMBL/GenBank/DDBJ whole genome shotgun (WGS) entry which is preliminary data.</text>
</comment>
<reference evidence="1" key="1">
    <citation type="submission" date="2023-07" db="EMBL/GenBank/DDBJ databases">
        <title>Fictibacillus sp. isolated from freshwater pond.</title>
        <authorList>
            <person name="Kirdat K."/>
            <person name="Bhat A."/>
            <person name="Mourya A."/>
            <person name="Yadav A."/>
        </authorList>
    </citation>
    <scope>NUCLEOTIDE SEQUENCE</scope>
    <source>
        <strain evidence="1">NE201</strain>
    </source>
</reference>
<evidence type="ECO:0000313" key="2">
    <source>
        <dbReference type="Proteomes" id="UP001172721"/>
    </source>
</evidence>